<organism evidence="4 5">
    <name type="scientific">Methanothermobacter defluvii</name>
    <dbReference type="NCBI Taxonomy" id="49339"/>
    <lineage>
        <taxon>Archaea</taxon>
        <taxon>Methanobacteriati</taxon>
        <taxon>Methanobacteriota</taxon>
        <taxon>Methanomada group</taxon>
        <taxon>Methanobacteria</taxon>
        <taxon>Methanobacteriales</taxon>
        <taxon>Methanobacteriaceae</taxon>
        <taxon>Methanothermobacter</taxon>
    </lineage>
</organism>
<name>A0A371NBT5_9EURY</name>
<dbReference type="InterPro" id="IPR036390">
    <property type="entry name" value="WH_DNA-bd_sf"/>
</dbReference>
<dbReference type="SUPFAM" id="SSF46785">
    <property type="entry name" value="Winged helix' DNA-binding domain"/>
    <property type="match status" value="1"/>
</dbReference>
<dbReference type="RefSeq" id="WP_115892675.1">
    <property type="nucleotide sequence ID" value="NZ_QREL01000002.1"/>
</dbReference>
<keyword evidence="2" id="KW-0500">Molybdenum</keyword>
<dbReference type="PROSITE" id="PS51866">
    <property type="entry name" value="MOP"/>
    <property type="match status" value="1"/>
</dbReference>
<dbReference type="Pfam" id="PF03459">
    <property type="entry name" value="TOBE"/>
    <property type="match status" value="1"/>
</dbReference>
<dbReference type="PANTHER" id="PTHR30432:SF1">
    <property type="entry name" value="DNA-BINDING TRANSCRIPTIONAL DUAL REGULATOR MODE"/>
    <property type="match status" value="1"/>
</dbReference>
<evidence type="ECO:0000313" key="4">
    <source>
        <dbReference type="EMBL" id="REE26466.1"/>
    </source>
</evidence>
<gene>
    <name evidence="4" type="ORF">C7452_1433</name>
</gene>
<dbReference type="SUPFAM" id="SSF50331">
    <property type="entry name" value="MOP-like"/>
    <property type="match status" value="1"/>
</dbReference>
<dbReference type="PANTHER" id="PTHR30432">
    <property type="entry name" value="TRANSCRIPTIONAL REGULATOR MODE"/>
    <property type="match status" value="1"/>
</dbReference>
<feature type="domain" description="Mop" evidence="3">
    <location>
        <begin position="157"/>
        <end position="223"/>
    </location>
</feature>
<comment type="caution">
    <text evidence="4">The sequence shown here is derived from an EMBL/GenBank/DDBJ whole genome shotgun (WGS) entry which is preliminary data.</text>
</comment>
<proteinExistence type="predicted"/>
<dbReference type="InterPro" id="IPR036388">
    <property type="entry name" value="WH-like_DNA-bd_sf"/>
</dbReference>
<evidence type="ECO:0000259" key="3">
    <source>
        <dbReference type="PROSITE" id="PS51866"/>
    </source>
</evidence>
<dbReference type="Gene3D" id="2.40.50.100">
    <property type="match status" value="1"/>
</dbReference>
<dbReference type="Gene3D" id="1.10.10.10">
    <property type="entry name" value="Winged helix-like DNA-binding domain superfamily/Winged helix DNA-binding domain"/>
    <property type="match status" value="1"/>
</dbReference>
<dbReference type="InterPro" id="IPR003725">
    <property type="entry name" value="ModE-bd_N"/>
</dbReference>
<dbReference type="GO" id="GO:0005886">
    <property type="term" value="C:plasma membrane"/>
    <property type="evidence" value="ECO:0007669"/>
    <property type="project" value="UniProtKB-SubCell"/>
</dbReference>
<evidence type="ECO:0000256" key="1">
    <source>
        <dbReference type="ARBA" id="ARBA00004202"/>
    </source>
</evidence>
<comment type="subcellular location">
    <subcellularLocation>
        <location evidence="1">Cell membrane</location>
        <topology evidence="1">Peripheral membrane protein</topology>
    </subcellularLocation>
</comment>
<dbReference type="InterPro" id="IPR005116">
    <property type="entry name" value="Transp-assoc_OB_typ1"/>
</dbReference>
<dbReference type="EMBL" id="QREL01000002">
    <property type="protein sequence ID" value="REE26466.1"/>
    <property type="molecule type" value="Genomic_DNA"/>
</dbReference>
<protein>
    <submittedName>
        <fullName evidence="4">Molybdate transport system regulatory protein</fullName>
    </submittedName>
</protein>
<dbReference type="GO" id="GO:0015689">
    <property type="term" value="P:molybdate ion transport"/>
    <property type="evidence" value="ECO:0007669"/>
    <property type="project" value="InterPro"/>
</dbReference>
<dbReference type="AlphaFoldDB" id="A0A371NBT5"/>
<evidence type="ECO:0000313" key="5">
    <source>
        <dbReference type="Proteomes" id="UP000256864"/>
    </source>
</evidence>
<dbReference type="NCBIfam" id="TIGR00637">
    <property type="entry name" value="ModE_repress"/>
    <property type="match status" value="1"/>
</dbReference>
<dbReference type="InterPro" id="IPR004606">
    <property type="entry name" value="Mop_domain"/>
</dbReference>
<dbReference type="InterPro" id="IPR051815">
    <property type="entry name" value="Molybdate_resp_trans_reg"/>
</dbReference>
<reference evidence="4 5" key="1">
    <citation type="submission" date="2018-07" db="EMBL/GenBank/DDBJ databases">
        <title>Genomic Encyclopedia of Type Strains, Phase IV (KMG-IV): sequencing the most valuable type-strain genomes for metagenomic binning, comparative biology and taxonomic classification.</title>
        <authorList>
            <person name="Goeker M."/>
        </authorList>
    </citation>
    <scope>NUCLEOTIDE SEQUENCE [LARGE SCALE GENOMIC DNA]</scope>
    <source>
        <strain evidence="4 5">DSM 7466</strain>
    </source>
</reference>
<dbReference type="InterPro" id="IPR008995">
    <property type="entry name" value="Mo/tungstate-bd_C_term_dom"/>
</dbReference>
<accession>A0A371NBT5</accession>
<sequence length="224" mass="24726">MRFACRIPINDLEVPVDERMFKLLNLIHRMGSITVAARDAGIPYRSALAYIRNVEDILGENIVETRRGGRGGGGGSRLTETGLMIIKEYLKLKRALERQRTVNELEGVVKEVSADGLRVMVGGFTIDAARAEDVSAGDRVILLVEPDDVVLMRERQVTSMRNIIRGRVTGLEMKGDIVRVRVDAGDGLEIETHITPASQRNLQLKLGTMIYAGFKAVAVTVLKI</sequence>
<keyword evidence="5" id="KW-1185">Reference proteome</keyword>
<evidence type="ECO:0000256" key="2">
    <source>
        <dbReference type="ARBA" id="ARBA00022505"/>
    </source>
</evidence>
<dbReference type="Proteomes" id="UP000256864">
    <property type="component" value="Unassembled WGS sequence"/>
</dbReference>